<sequence>MHPLLTLTVTQEYWVSSFPGRRLSTQNQAPPPKPCPQAVPGTSAVDSPALEPPPSAFLELRPPTPELHLGVCGHVSQANGCDSESVRGSLMGPHMALATGNTVLGVRRMSEADGPVSQEPAALICLGLRAHTAVSHTHCSHRKERQQQAFQIPVLDVSTQIHARPQSQGSINRTVSPAHDLPCGACCESPASAVTFLRPSTFPRHAELPKTAVSVSLRKAKQRARSGHTRHSFLSGPMETPLTKSEAKETSVDICDHNSFQRALYQSGRILGQSAPGAWINLHRNGKRNASFILGKSGEEEEEKRAEAELTHILCRCLGPMKMF</sequence>
<dbReference type="EMBL" id="CM043045">
    <property type="protein sequence ID" value="KAI4563893.1"/>
    <property type="molecule type" value="Genomic_DNA"/>
</dbReference>
<evidence type="ECO:0000313" key="2">
    <source>
        <dbReference type="Proteomes" id="UP001057279"/>
    </source>
</evidence>
<name>A0ACB9UC27_9CETA</name>
<organism evidence="1 2">
    <name type="scientific">Ovis ammon polii x Ovis aries</name>
    <dbReference type="NCBI Taxonomy" id="2918886"/>
    <lineage>
        <taxon>Eukaryota</taxon>
        <taxon>Metazoa</taxon>
        <taxon>Chordata</taxon>
        <taxon>Craniata</taxon>
        <taxon>Vertebrata</taxon>
        <taxon>Euteleostomi</taxon>
        <taxon>Mammalia</taxon>
        <taxon>Eutheria</taxon>
        <taxon>Laurasiatheria</taxon>
        <taxon>Artiodactyla</taxon>
        <taxon>Ruminantia</taxon>
        <taxon>Pecora</taxon>
        <taxon>Bovidae</taxon>
        <taxon>Caprinae</taxon>
        <taxon>Ovis</taxon>
    </lineage>
</organism>
<accession>A0ACB9UC27</accession>
<keyword evidence="2" id="KW-1185">Reference proteome</keyword>
<dbReference type="Proteomes" id="UP001057279">
    <property type="component" value="Linkage Group LG20"/>
</dbReference>
<reference evidence="1" key="1">
    <citation type="submission" date="2022-03" db="EMBL/GenBank/DDBJ databases">
        <title>Genomic analyses of argali, domestic sheep and their hybrids provide insights into chromosomal evolution, heterosis and genetic basis of agronomic traits.</title>
        <authorList>
            <person name="Li M."/>
        </authorList>
    </citation>
    <scope>NUCLEOTIDE SEQUENCE</scope>
    <source>
        <strain evidence="1">F1 hybrid</strain>
    </source>
</reference>
<evidence type="ECO:0000313" key="1">
    <source>
        <dbReference type="EMBL" id="KAI4563893.1"/>
    </source>
</evidence>
<comment type="caution">
    <text evidence="1">The sequence shown here is derived from an EMBL/GenBank/DDBJ whole genome shotgun (WGS) entry which is preliminary data.</text>
</comment>
<proteinExistence type="predicted"/>
<gene>
    <name evidence="1" type="ORF">MJG53_016467</name>
</gene>
<protein>
    <submittedName>
        <fullName evidence="1">Uncharacterized protein</fullName>
    </submittedName>
</protein>